<protein>
    <submittedName>
        <fullName evidence="1">Uncharacterized protein</fullName>
    </submittedName>
</protein>
<accession>A0ACB6QFZ4</accession>
<comment type="caution">
    <text evidence="1">The sequence shown here is derived from an EMBL/GenBank/DDBJ whole genome shotgun (WGS) entry which is preliminary data.</text>
</comment>
<keyword evidence="2" id="KW-1185">Reference proteome</keyword>
<name>A0ACB6QFZ4_9PLEO</name>
<proteinExistence type="predicted"/>
<organism evidence="1 2">
    <name type="scientific">Lindgomyces ingoldianus</name>
    <dbReference type="NCBI Taxonomy" id="673940"/>
    <lineage>
        <taxon>Eukaryota</taxon>
        <taxon>Fungi</taxon>
        <taxon>Dikarya</taxon>
        <taxon>Ascomycota</taxon>
        <taxon>Pezizomycotina</taxon>
        <taxon>Dothideomycetes</taxon>
        <taxon>Pleosporomycetidae</taxon>
        <taxon>Pleosporales</taxon>
        <taxon>Lindgomycetaceae</taxon>
        <taxon>Lindgomyces</taxon>
    </lineage>
</organism>
<evidence type="ECO:0000313" key="2">
    <source>
        <dbReference type="Proteomes" id="UP000799755"/>
    </source>
</evidence>
<gene>
    <name evidence="1" type="ORF">BDR25DRAFT_306904</name>
</gene>
<dbReference type="EMBL" id="MU003532">
    <property type="protein sequence ID" value="KAF2465051.1"/>
    <property type="molecule type" value="Genomic_DNA"/>
</dbReference>
<dbReference type="Proteomes" id="UP000799755">
    <property type="component" value="Unassembled WGS sequence"/>
</dbReference>
<reference evidence="1" key="1">
    <citation type="journal article" date="2020" name="Stud. Mycol.">
        <title>101 Dothideomycetes genomes: a test case for predicting lifestyles and emergence of pathogens.</title>
        <authorList>
            <person name="Haridas S."/>
            <person name="Albert R."/>
            <person name="Binder M."/>
            <person name="Bloem J."/>
            <person name="Labutti K."/>
            <person name="Salamov A."/>
            <person name="Andreopoulos B."/>
            <person name="Baker S."/>
            <person name="Barry K."/>
            <person name="Bills G."/>
            <person name="Bluhm B."/>
            <person name="Cannon C."/>
            <person name="Castanera R."/>
            <person name="Culley D."/>
            <person name="Daum C."/>
            <person name="Ezra D."/>
            <person name="Gonzalez J."/>
            <person name="Henrissat B."/>
            <person name="Kuo A."/>
            <person name="Liang C."/>
            <person name="Lipzen A."/>
            <person name="Lutzoni F."/>
            <person name="Magnuson J."/>
            <person name="Mondo S."/>
            <person name="Nolan M."/>
            <person name="Ohm R."/>
            <person name="Pangilinan J."/>
            <person name="Park H.-J."/>
            <person name="Ramirez L."/>
            <person name="Alfaro M."/>
            <person name="Sun H."/>
            <person name="Tritt A."/>
            <person name="Yoshinaga Y."/>
            <person name="Zwiers L.-H."/>
            <person name="Turgeon B."/>
            <person name="Goodwin S."/>
            <person name="Spatafora J."/>
            <person name="Crous P."/>
            <person name="Grigoriev I."/>
        </authorList>
    </citation>
    <scope>NUCLEOTIDE SEQUENCE</scope>
    <source>
        <strain evidence="1">ATCC 200398</strain>
    </source>
</reference>
<evidence type="ECO:0000313" key="1">
    <source>
        <dbReference type="EMBL" id="KAF2465051.1"/>
    </source>
</evidence>
<sequence>MQFTTTILATILAAAASALPSSLSPRQTTFTELATFSKSGCQSGDRIGTVNLADVKTCQTLPSGINSGRIEIDIPAGCSMTFFLDSGCTSPQTINIPRDQVPHRCFEMGAGKQLNSFLVSGTCS</sequence>